<dbReference type="EMBL" id="GQ200819">
    <property type="protein sequence ID" value="ACS91351.1"/>
    <property type="molecule type" value="Genomic_DNA"/>
</dbReference>
<proteinExistence type="predicted"/>
<evidence type="ECO:0000313" key="1">
    <source>
        <dbReference type="EMBL" id="ACS91351.1"/>
    </source>
</evidence>
<dbReference type="EMBL" id="JN408834">
    <property type="protein sequence ID" value="AER41461.1"/>
    <property type="molecule type" value="Genomic_DNA"/>
</dbReference>
<protein>
    <submittedName>
        <fullName evidence="1">IE-1</fullName>
    </submittedName>
</protein>
<reference evidence="2 3" key="2">
    <citation type="journal article" date="2012" name="BMC Genomics">
        <title>Genome of Epinotia aporema granulovirus (EpapGV), a polyorganotropic fast killing betabaculovirus with a novel thymidylate kinase gene.</title>
        <authorList>
            <person name="Ferrelli M.L."/>
            <person name="Salvador R."/>
            <person name="Biedma M.E."/>
            <person name="Berretta M.F."/>
            <person name="Haase S."/>
            <person name="Sciocco-Cap A."/>
            <person name="Ghiringhelli P.D."/>
            <person name="Romanowski V."/>
        </authorList>
    </citation>
    <scope>NUCLEOTIDE SEQUENCE [LARGE SCALE GENOMIC DNA]</scope>
</reference>
<evidence type="ECO:0000313" key="2">
    <source>
        <dbReference type="EMBL" id="AER41461.1"/>
    </source>
</evidence>
<gene>
    <name evidence="1" type="primary">ie-1</name>
</gene>
<sequence length="398" mass="47158">MFMECDDAPESKAVVAAATTHMPDDVTQNYRWLTRFNTTTFNMFICHDVFEYIKNERFCDGLYNTSYRYLHGNSFEIFMNNCKIYVTERFLILNNADKSLFPDEGVVRQGHLTKVARLLDLKTADGISLKSHIINAMNLSNCIGLSSVDKNNARACMINDYMDRVMEEKYCWKSEDRKVKVYKAPVKECQIEALFRKFYSERAPPSFKTMSLNHNEYYKDFMRCMDSDKRVVGDYYDSVTNLKWFIKDIAAVLCNIKGLKHLGTVDGDTDEVIKFVRESKKHDVGHMFLHLRIKETKRERFRLNCFKMDKEHVWINSMVFSKTNKDECINVKNIINQQRYGTHHIINIDYVFNTKLTKYHTNVTKHVIRYILSRRKFNLLKYDVVNQKHLHYDYVSFE</sequence>
<organism evidence="1">
    <name type="scientific">Epinotia aporema granulovirus</name>
    <dbReference type="NCBI Taxonomy" id="166056"/>
    <lineage>
        <taxon>Viruses</taxon>
        <taxon>Viruses incertae sedis</taxon>
        <taxon>Naldaviricetes</taxon>
        <taxon>Lefavirales</taxon>
        <taxon>Baculoviridae</taxon>
        <taxon>Betabaculovirus</taxon>
        <taxon>Betabaculovirus epaporemae</taxon>
    </lineage>
</organism>
<dbReference type="GeneID" id="13842599"/>
<dbReference type="KEGG" id="vg:13842599"/>
<accession>C6KF59</accession>
<name>C6KF59_9BBAC</name>
<dbReference type="OrthoDB" id="4677at10239"/>
<reference evidence="1" key="1">
    <citation type="submission" date="2009-05" db="EMBL/GenBank/DDBJ databases">
        <title>Sequencing and characterization of Epinotia aporema GV ie-1 gene.</title>
        <authorList>
            <person name="Biedma M.E."/>
            <person name="Carrea A."/>
            <person name="Salvador R."/>
            <person name="Berretta M."/>
            <person name="Sciocco-Cap A."/>
            <person name="Romanowski V."/>
        </authorList>
    </citation>
    <scope>NUCLEOTIDE SEQUENCE</scope>
</reference>
<dbReference type="RefSeq" id="YP_006908543.1">
    <property type="nucleotide sequence ID" value="NC_018875.1"/>
</dbReference>
<keyword evidence="3" id="KW-1185">Reference proteome</keyword>
<dbReference type="Proteomes" id="UP000201571">
    <property type="component" value="Segment"/>
</dbReference>
<evidence type="ECO:0000313" key="3">
    <source>
        <dbReference type="Proteomes" id="UP000201571"/>
    </source>
</evidence>